<accession>A0ABT0K6T1</accession>
<comment type="caution">
    <text evidence="2">The sequence shown here is derived from an EMBL/GenBank/DDBJ whole genome shotgun (WGS) entry which is preliminary data.</text>
</comment>
<proteinExistence type="predicted"/>
<feature type="transmembrane region" description="Helical" evidence="1">
    <location>
        <begin position="20"/>
        <end position="41"/>
    </location>
</feature>
<feature type="transmembrane region" description="Helical" evidence="1">
    <location>
        <begin position="53"/>
        <end position="75"/>
    </location>
</feature>
<keyword evidence="1" id="KW-1133">Transmembrane helix</keyword>
<keyword evidence="3" id="KW-1185">Reference proteome</keyword>
<evidence type="ECO:0000313" key="2">
    <source>
        <dbReference type="EMBL" id="MCL1027487.1"/>
    </source>
</evidence>
<sequence>MLPLFFLLQQFEVAEGSKEFTQASLIIILALMYTMLSILPGTIYINEKKNGKILRIITIILICIPTTLAIFSIFIRPIPNMIINMTMNLSGISDSRIHEFYIDKKTHSHTMFNSALWSTRYYQDIPNRFFITGVNIFTLGDIKLICPARIIAPRKASLKITPDNTNEYDRKIKQLKAIAMQCVPLNKNDIYTWDSPISDPIYY</sequence>
<gene>
    <name evidence="2" type="ORF">KAJ71_00290</name>
</gene>
<evidence type="ECO:0000313" key="3">
    <source>
        <dbReference type="Proteomes" id="UP001165275"/>
    </source>
</evidence>
<organism evidence="2 3">
    <name type="scientific">Serratia silvae</name>
    <dbReference type="NCBI Taxonomy" id="2824122"/>
    <lineage>
        <taxon>Bacteria</taxon>
        <taxon>Pseudomonadati</taxon>
        <taxon>Pseudomonadota</taxon>
        <taxon>Gammaproteobacteria</taxon>
        <taxon>Enterobacterales</taxon>
        <taxon>Yersiniaceae</taxon>
        <taxon>Serratia</taxon>
    </lineage>
</organism>
<keyword evidence="1" id="KW-0812">Transmembrane</keyword>
<evidence type="ECO:0000256" key="1">
    <source>
        <dbReference type="SAM" id="Phobius"/>
    </source>
</evidence>
<reference evidence="2" key="1">
    <citation type="submission" date="2021-04" db="EMBL/GenBank/DDBJ databases">
        <title>Genome sequence of Serratia sp. arafor3.</title>
        <authorList>
            <person name="Besaury L."/>
        </authorList>
    </citation>
    <scope>NUCLEOTIDE SEQUENCE</scope>
    <source>
        <strain evidence="2">Arafor3</strain>
    </source>
</reference>
<dbReference type="EMBL" id="JAGQDC010000001">
    <property type="protein sequence ID" value="MCL1027487.1"/>
    <property type="molecule type" value="Genomic_DNA"/>
</dbReference>
<dbReference type="Proteomes" id="UP001165275">
    <property type="component" value="Unassembled WGS sequence"/>
</dbReference>
<name>A0ABT0K6T1_9GAMM</name>
<protein>
    <submittedName>
        <fullName evidence="2">Uncharacterized protein</fullName>
    </submittedName>
</protein>
<keyword evidence="1" id="KW-0472">Membrane</keyword>